<evidence type="ECO:0000256" key="1">
    <source>
        <dbReference type="SAM" id="Phobius"/>
    </source>
</evidence>
<feature type="transmembrane region" description="Helical" evidence="1">
    <location>
        <begin position="7"/>
        <end position="26"/>
    </location>
</feature>
<keyword evidence="1" id="KW-1133">Transmembrane helix</keyword>
<evidence type="ECO:0000313" key="2">
    <source>
        <dbReference type="EMBL" id="CAK8687948.1"/>
    </source>
</evidence>
<organism evidence="2 3">
    <name type="scientific">Clavelina lepadiformis</name>
    <name type="common">Light-bulb sea squirt</name>
    <name type="synonym">Ascidia lepadiformis</name>
    <dbReference type="NCBI Taxonomy" id="159417"/>
    <lineage>
        <taxon>Eukaryota</taxon>
        <taxon>Metazoa</taxon>
        <taxon>Chordata</taxon>
        <taxon>Tunicata</taxon>
        <taxon>Ascidiacea</taxon>
        <taxon>Aplousobranchia</taxon>
        <taxon>Clavelinidae</taxon>
        <taxon>Clavelina</taxon>
    </lineage>
</organism>
<dbReference type="EMBL" id="CAWYQH010000106">
    <property type="protein sequence ID" value="CAK8687948.1"/>
    <property type="molecule type" value="Genomic_DNA"/>
</dbReference>
<dbReference type="Proteomes" id="UP001642483">
    <property type="component" value="Unassembled WGS sequence"/>
</dbReference>
<gene>
    <name evidence="2" type="ORF">CVLEPA_LOCUS19995</name>
</gene>
<keyword evidence="1" id="KW-0812">Transmembrane</keyword>
<feature type="transmembrane region" description="Helical" evidence="1">
    <location>
        <begin position="58"/>
        <end position="77"/>
    </location>
</feature>
<sequence>MPALLNVLCIFFINFVLLSTMVIPTFQWKNQLELKPYVYNASNNGITMTHTHTIYIDYGFAMAFICCWICDMITAISKRTHET</sequence>
<comment type="caution">
    <text evidence="2">The sequence shown here is derived from an EMBL/GenBank/DDBJ whole genome shotgun (WGS) entry which is preliminary data.</text>
</comment>
<reference evidence="2 3" key="1">
    <citation type="submission" date="2024-02" db="EMBL/GenBank/DDBJ databases">
        <authorList>
            <person name="Daric V."/>
            <person name="Darras S."/>
        </authorList>
    </citation>
    <scope>NUCLEOTIDE SEQUENCE [LARGE SCALE GENOMIC DNA]</scope>
</reference>
<evidence type="ECO:0000313" key="3">
    <source>
        <dbReference type="Proteomes" id="UP001642483"/>
    </source>
</evidence>
<keyword evidence="3" id="KW-1185">Reference proteome</keyword>
<accession>A0ABP0GAK8</accession>
<keyword evidence="1" id="KW-0472">Membrane</keyword>
<name>A0ABP0GAK8_CLALP</name>
<protein>
    <submittedName>
        <fullName evidence="2">Uncharacterized protein</fullName>
    </submittedName>
</protein>
<proteinExistence type="predicted"/>